<protein>
    <submittedName>
        <fullName evidence="2">Uncharacterized protein</fullName>
    </submittedName>
</protein>
<evidence type="ECO:0000313" key="2">
    <source>
        <dbReference type="EMBL" id="OCF23637.1"/>
    </source>
</evidence>
<organism evidence="2">
    <name type="scientific">Kwoniella bestiolae CBS 10118</name>
    <dbReference type="NCBI Taxonomy" id="1296100"/>
    <lineage>
        <taxon>Eukaryota</taxon>
        <taxon>Fungi</taxon>
        <taxon>Dikarya</taxon>
        <taxon>Basidiomycota</taxon>
        <taxon>Agaricomycotina</taxon>
        <taxon>Tremellomycetes</taxon>
        <taxon>Tremellales</taxon>
        <taxon>Cryptococcaceae</taxon>
        <taxon>Kwoniella</taxon>
    </lineage>
</organism>
<name>A0A1B9FXY9_9TREE</name>
<dbReference type="Proteomes" id="UP000092730">
    <property type="component" value="Chromosome 6"/>
</dbReference>
<reference evidence="3" key="2">
    <citation type="submission" date="2013-07" db="EMBL/GenBank/DDBJ databases">
        <authorList>
            <consortium name="The Broad Institute Genome Sequencing Platform"/>
            <person name="Cuomo C."/>
            <person name="Litvintseva A."/>
            <person name="Chen Y."/>
            <person name="Heitman J."/>
            <person name="Sun S."/>
            <person name="Springer D."/>
            <person name="Dromer F."/>
            <person name="Young S.K."/>
            <person name="Zeng Q."/>
            <person name="Gargeya S."/>
            <person name="Fitzgerald M."/>
            <person name="Abouelleil A."/>
            <person name="Alvarado L."/>
            <person name="Berlin A.M."/>
            <person name="Chapman S.B."/>
            <person name="Dewar J."/>
            <person name="Goldberg J."/>
            <person name="Griggs A."/>
            <person name="Gujja S."/>
            <person name="Hansen M."/>
            <person name="Howarth C."/>
            <person name="Imamovic A."/>
            <person name="Larimer J."/>
            <person name="McCowan C."/>
            <person name="Murphy C."/>
            <person name="Pearson M."/>
            <person name="Priest M."/>
            <person name="Roberts A."/>
            <person name="Saif S."/>
            <person name="Shea T."/>
            <person name="Sykes S."/>
            <person name="Wortman J."/>
            <person name="Nusbaum C."/>
            <person name="Birren B."/>
        </authorList>
    </citation>
    <scope>NUCLEOTIDE SEQUENCE</scope>
    <source>
        <strain evidence="3">CBS 10118</strain>
    </source>
</reference>
<gene>
    <name evidence="2" type="ORF">I302_06620</name>
    <name evidence="3" type="ORF">I302_107641</name>
</gene>
<reference evidence="2" key="1">
    <citation type="submission" date="2013-07" db="EMBL/GenBank/DDBJ databases">
        <title>The Genome Sequence of Cryptococcus bestiolae CBS10118.</title>
        <authorList>
            <consortium name="The Broad Institute Genome Sequencing Platform"/>
            <person name="Cuomo C."/>
            <person name="Litvintseva A."/>
            <person name="Chen Y."/>
            <person name="Heitman J."/>
            <person name="Sun S."/>
            <person name="Springer D."/>
            <person name="Dromer F."/>
            <person name="Young S.K."/>
            <person name="Zeng Q."/>
            <person name="Gargeya S."/>
            <person name="Fitzgerald M."/>
            <person name="Abouelleil A."/>
            <person name="Alvarado L."/>
            <person name="Berlin A.M."/>
            <person name="Chapman S.B."/>
            <person name="Dewar J."/>
            <person name="Goldberg J."/>
            <person name="Griggs A."/>
            <person name="Gujja S."/>
            <person name="Hansen M."/>
            <person name="Howarth C."/>
            <person name="Imamovic A."/>
            <person name="Larimer J."/>
            <person name="McCowan C."/>
            <person name="Murphy C."/>
            <person name="Pearson M."/>
            <person name="Priest M."/>
            <person name="Roberts A."/>
            <person name="Saif S."/>
            <person name="Shea T."/>
            <person name="Sykes S."/>
            <person name="Wortman J."/>
            <person name="Nusbaum C."/>
            <person name="Birren B."/>
        </authorList>
    </citation>
    <scope>NUCLEOTIDE SEQUENCE [LARGE SCALE GENOMIC DNA]</scope>
    <source>
        <strain evidence="2">CBS 10118</strain>
    </source>
</reference>
<sequence>MKIVLSKEVKDALFHYLAILFGIIDTLFIWSMIYIFFHLPYDTYLKWDSRIIFVLSYYVSLRVSIRTDREFSDIFLRFMQAQFFFGPTLKVLHYVGKDADGFDITLFWRDWPGSKKI</sequence>
<evidence type="ECO:0000313" key="3">
    <source>
        <dbReference type="EMBL" id="WVW85603.1"/>
    </source>
</evidence>
<keyword evidence="1" id="KW-1133">Transmembrane helix</keyword>
<dbReference type="GeneID" id="30211019"/>
<dbReference type="VEuPathDB" id="FungiDB:I302_06620"/>
<reference evidence="2" key="3">
    <citation type="submission" date="2014-01" db="EMBL/GenBank/DDBJ databases">
        <title>Evolution of pathogenesis and genome organization in the Tremellales.</title>
        <authorList>
            <person name="Cuomo C."/>
            <person name="Litvintseva A."/>
            <person name="Heitman J."/>
            <person name="Chen Y."/>
            <person name="Sun S."/>
            <person name="Springer D."/>
            <person name="Dromer F."/>
            <person name="Young S."/>
            <person name="Zeng Q."/>
            <person name="Chapman S."/>
            <person name="Gujja S."/>
            <person name="Saif S."/>
            <person name="Birren B."/>
        </authorList>
    </citation>
    <scope>NUCLEOTIDE SEQUENCE</scope>
    <source>
        <strain evidence="2">CBS 10118</strain>
    </source>
</reference>
<dbReference type="EMBL" id="KI894023">
    <property type="protein sequence ID" value="OCF23637.1"/>
    <property type="molecule type" value="Genomic_DNA"/>
</dbReference>
<feature type="transmembrane region" description="Helical" evidence="1">
    <location>
        <begin position="12"/>
        <end position="37"/>
    </location>
</feature>
<evidence type="ECO:0000256" key="1">
    <source>
        <dbReference type="SAM" id="Phobius"/>
    </source>
</evidence>
<evidence type="ECO:0000313" key="4">
    <source>
        <dbReference type="Proteomes" id="UP000092730"/>
    </source>
</evidence>
<keyword evidence="1" id="KW-0812">Transmembrane</keyword>
<proteinExistence type="predicted"/>
<keyword evidence="1" id="KW-0472">Membrane</keyword>
<keyword evidence="4" id="KW-1185">Reference proteome</keyword>
<dbReference type="AlphaFoldDB" id="A0A1B9FXY9"/>
<reference evidence="3" key="4">
    <citation type="submission" date="2024-02" db="EMBL/GenBank/DDBJ databases">
        <title>Comparative genomics of Cryptococcus and Kwoniella reveals pathogenesis evolution and contrasting modes of karyotype evolution via chromosome fusion or intercentromeric recombination.</title>
        <authorList>
            <person name="Coelho M.A."/>
            <person name="David-Palma M."/>
            <person name="Shea T."/>
            <person name="Bowers K."/>
            <person name="McGinley-Smith S."/>
            <person name="Mohammad A.W."/>
            <person name="Gnirke A."/>
            <person name="Yurkov A.M."/>
            <person name="Nowrousian M."/>
            <person name="Sun S."/>
            <person name="Cuomo C.A."/>
            <person name="Heitman J."/>
        </authorList>
    </citation>
    <scope>NUCLEOTIDE SEQUENCE</scope>
    <source>
        <strain evidence="3">CBS 10118</strain>
    </source>
</reference>
<accession>A0A1B9FXY9</accession>
<dbReference type="RefSeq" id="XP_019044707.1">
    <property type="nucleotide sequence ID" value="XM_019193230.1"/>
</dbReference>
<dbReference type="KEGG" id="kbi:30211019"/>
<dbReference type="EMBL" id="CP144546">
    <property type="protein sequence ID" value="WVW85603.1"/>
    <property type="molecule type" value="Genomic_DNA"/>
</dbReference>